<organism evidence="2 3">
    <name type="scientific">Flavobacterium psychrophilum</name>
    <dbReference type="NCBI Taxonomy" id="96345"/>
    <lineage>
        <taxon>Bacteria</taxon>
        <taxon>Pseudomonadati</taxon>
        <taxon>Bacteroidota</taxon>
        <taxon>Flavobacteriia</taxon>
        <taxon>Flavobacteriales</taxon>
        <taxon>Flavobacteriaceae</taxon>
        <taxon>Flavobacterium</taxon>
    </lineage>
</organism>
<gene>
    <name evidence="2" type="ORF">H0H26_12850</name>
</gene>
<evidence type="ECO:0000313" key="3">
    <source>
        <dbReference type="Proteomes" id="UP000596329"/>
    </source>
</evidence>
<dbReference type="AlphaFoldDB" id="A0A8G2G0V3"/>
<name>A0A8G2G0V3_FLAPS</name>
<evidence type="ECO:0008006" key="4">
    <source>
        <dbReference type="Google" id="ProtNLM"/>
    </source>
</evidence>
<dbReference type="RefSeq" id="WP_063742449.1">
    <property type="nucleotide sequence ID" value="NZ_CP059075.1"/>
</dbReference>
<dbReference type="EMBL" id="CP059075">
    <property type="protein sequence ID" value="QRE03749.1"/>
    <property type="molecule type" value="Genomic_DNA"/>
</dbReference>
<evidence type="ECO:0000256" key="1">
    <source>
        <dbReference type="SAM" id="SignalP"/>
    </source>
</evidence>
<dbReference type="Proteomes" id="UP000596329">
    <property type="component" value="Chromosome"/>
</dbReference>
<keyword evidence="1" id="KW-0732">Signal</keyword>
<feature type="chain" id="PRO_5041148500" description="Peptidylprolyl isomerase" evidence="1">
    <location>
        <begin position="21"/>
        <end position="114"/>
    </location>
</feature>
<evidence type="ECO:0000313" key="2">
    <source>
        <dbReference type="EMBL" id="QRE03749.1"/>
    </source>
</evidence>
<reference evidence="2 3" key="1">
    <citation type="submission" date="2020-07" db="EMBL/GenBank/DDBJ databases">
        <title>Genomic characterization of Flavobacterium psychrophilum strains.</title>
        <authorList>
            <person name="Castillo D."/>
            <person name="Jorgensen J."/>
            <person name="Middelboe M."/>
        </authorList>
    </citation>
    <scope>NUCLEOTIDE SEQUENCE [LARGE SCALE GENOMIC DNA]</scope>
    <source>
        <strain evidence="2 3">FPS-R7</strain>
    </source>
</reference>
<sequence length="114" mass="12980">MKKSLLIFVLFLSFSLSANAQTEKKTTTKELSIEGKAKQNLESITTVMSINDPAMSEALSQLFYKKHKWLSKKNITVAEKQNIANEIDAKLRATLDYELIQKLIAKDIYKDLIN</sequence>
<proteinExistence type="predicted"/>
<accession>A0A8G2G0V3</accession>
<feature type="signal peptide" evidence="1">
    <location>
        <begin position="1"/>
        <end position="20"/>
    </location>
</feature>
<protein>
    <recommendedName>
        <fullName evidence="4">Peptidylprolyl isomerase</fullName>
    </recommendedName>
</protein>